<dbReference type="InterPro" id="IPR019819">
    <property type="entry name" value="Carboxylesterase_B_CS"/>
</dbReference>
<keyword evidence="6" id="KW-1185">Reference proteome</keyword>
<evidence type="ECO:0000313" key="6">
    <source>
        <dbReference type="Proteomes" id="UP001301769"/>
    </source>
</evidence>
<reference evidence="5" key="2">
    <citation type="submission" date="2023-05" db="EMBL/GenBank/DDBJ databases">
        <authorList>
            <consortium name="Lawrence Berkeley National Laboratory"/>
            <person name="Steindorff A."/>
            <person name="Hensen N."/>
            <person name="Bonometti L."/>
            <person name="Westerberg I."/>
            <person name="Brannstrom I.O."/>
            <person name="Guillou S."/>
            <person name="Cros-Aarteil S."/>
            <person name="Calhoun S."/>
            <person name="Haridas S."/>
            <person name="Kuo A."/>
            <person name="Mondo S."/>
            <person name="Pangilinan J."/>
            <person name="Riley R."/>
            <person name="Labutti K."/>
            <person name="Andreopoulos B."/>
            <person name="Lipzen A."/>
            <person name="Chen C."/>
            <person name="Yanf M."/>
            <person name="Daum C."/>
            <person name="Ng V."/>
            <person name="Clum A."/>
            <person name="Ohm R."/>
            <person name="Martin F."/>
            <person name="Silar P."/>
            <person name="Natvig D."/>
            <person name="Lalanne C."/>
            <person name="Gautier V."/>
            <person name="Ament-Velasquez S.L."/>
            <person name="Kruys A."/>
            <person name="Hutchinson M.I."/>
            <person name="Powell A.J."/>
            <person name="Barry K."/>
            <person name="Miller A.N."/>
            <person name="Grigoriev I.V."/>
            <person name="Debuchy R."/>
            <person name="Gladieux P."/>
            <person name="Thoren M.H."/>
            <person name="Johannesson H."/>
        </authorList>
    </citation>
    <scope>NUCLEOTIDE SEQUENCE</scope>
    <source>
        <strain evidence="5">PSN293</strain>
    </source>
</reference>
<feature type="chain" id="PRO_5042671975" description="Carboxylic ester hydrolase" evidence="3">
    <location>
        <begin position="20"/>
        <end position="535"/>
    </location>
</feature>
<reference evidence="5" key="1">
    <citation type="journal article" date="2023" name="Mol. Phylogenet. Evol.">
        <title>Genome-scale phylogeny and comparative genomics of the fungal order Sordariales.</title>
        <authorList>
            <person name="Hensen N."/>
            <person name="Bonometti L."/>
            <person name="Westerberg I."/>
            <person name="Brannstrom I.O."/>
            <person name="Guillou S."/>
            <person name="Cros-Aarteil S."/>
            <person name="Calhoun S."/>
            <person name="Haridas S."/>
            <person name="Kuo A."/>
            <person name="Mondo S."/>
            <person name="Pangilinan J."/>
            <person name="Riley R."/>
            <person name="LaButti K."/>
            <person name="Andreopoulos B."/>
            <person name="Lipzen A."/>
            <person name="Chen C."/>
            <person name="Yan M."/>
            <person name="Daum C."/>
            <person name="Ng V."/>
            <person name="Clum A."/>
            <person name="Steindorff A."/>
            <person name="Ohm R.A."/>
            <person name="Martin F."/>
            <person name="Silar P."/>
            <person name="Natvig D.O."/>
            <person name="Lalanne C."/>
            <person name="Gautier V."/>
            <person name="Ament-Velasquez S.L."/>
            <person name="Kruys A."/>
            <person name="Hutchinson M.I."/>
            <person name="Powell A.J."/>
            <person name="Barry K."/>
            <person name="Miller A.N."/>
            <person name="Grigoriev I.V."/>
            <person name="Debuchy R."/>
            <person name="Gladieux P."/>
            <person name="Hiltunen Thoren M."/>
            <person name="Johannesson H."/>
        </authorList>
    </citation>
    <scope>NUCLEOTIDE SEQUENCE</scope>
    <source>
        <strain evidence="5">PSN293</strain>
    </source>
</reference>
<evidence type="ECO:0000256" key="1">
    <source>
        <dbReference type="ARBA" id="ARBA00005964"/>
    </source>
</evidence>
<keyword evidence="3" id="KW-0732">Signal</keyword>
<proteinExistence type="inferred from homology"/>
<name>A0AAN6XVY8_9PEZI</name>
<dbReference type="EC" id="3.1.1.-" evidence="3"/>
<dbReference type="InterPro" id="IPR019826">
    <property type="entry name" value="Carboxylesterase_B_AS"/>
</dbReference>
<comment type="similarity">
    <text evidence="1 3">Belongs to the type-B carboxylesterase/lipase family.</text>
</comment>
<feature type="domain" description="Carboxylesterase type B" evidence="4">
    <location>
        <begin position="25"/>
        <end position="379"/>
    </location>
</feature>
<evidence type="ECO:0000256" key="3">
    <source>
        <dbReference type="RuleBase" id="RU361235"/>
    </source>
</evidence>
<dbReference type="InterPro" id="IPR002018">
    <property type="entry name" value="CarbesteraseB"/>
</dbReference>
<dbReference type="Proteomes" id="UP001301769">
    <property type="component" value="Unassembled WGS sequence"/>
</dbReference>
<gene>
    <name evidence="5" type="ORF">QBC37DRAFT_393302</name>
</gene>
<dbReference type="GO" id="GO:0016787">
    <property type="term" value="F:hydrolase activity"/>
    <property type="evidence" value="ECO:0007669"/>
    <property type="project" value="UniProtKB-KW"/>
</dbReference>
<dbReference type="PANTHER" id="PTHR11559">
    <property type="entry name" value="CARBOXYLESTERASE"/>
    <property type="match status" value="1"/>
</dbReference>
<dbReference type="EMBL" id="MU858366">
    <property type="protein sequence ID" value="KAK4206686.1"/>
    <property type="molecule type" value="Genomic_DNA"/>
</dbReference>
<dbReference type="PROSITE" id="PS00122">
    <property type="entry name" value="CARBOXYLESTERASE_B_1"/>
    <property type="match status" value="1"/>
</dbReference>
<sequence>MQLIVTLTFALSLTVLAVASSLDLRVKTTSGTYTGFVNATSAPNVNTWLGIAYAKPPLGNLRFMPPAPAPYYSGSLTAQAYKPICYQNSGARSSIYWKLIPEFLNRDVEDEDCLYLNIWAPRNRKPLQDARPEAKGKGKGKSSASKKRGVPVIIWIVGGGFKEGGGHALYQVPEKWVGRMQSHIVVTFNYRLHVFGFPGASRTAADGNAGLMDVRLLVEWVMDNISGFGGDPNRIILYGQSAGANIAISYSYAYPTDPIIAGIIATSSGTPFTNPTSSPNFHNLAILAGCPNVTSSTSSSPLSQEGSDLLCLQSLPASEIQSHVNTLNSDPFRGLFRPIADNITIFTNLTDRLVQGQVAKIPLIGGFTYNEQALFLPFDESMTTAPPAVPVPGGDGLACGIKREIDRRLTLGGGAANGLRSYRYLFSGNFSNITPRYWLGGMHSSDIPLAFGTHDQFRGSSTELEWQTSFAMQHFWVSFASNPSADPRNAALDQTWPLFTSGQKGQIMVFGNATGLGPSYTASVTVADSYSGPCN</sequence>
<dbReference type="PROSITE" id="PS00941">
    <property type="entry name" value="CARBOXYLESTERASE_B_2"/>
    <property type="match status" value="1"/>
</dbReference>
<evidence type="ECO:0000313" key="5">
    <source>
        <dbReference type="EMBL" id="KAK4206686.1"/>
    </source>
</evidence>
<dbReference type="InterPro" id="IPR029058">
    <property type="entry name" value="AB_hydrolase_fold"/>
</dbReference>
<dbReference type="Gene3D" id="3.40.50.1820">
    <property type="entry name" value="alpha/beta hydrolase"/>
    <property type="match status" value="2"/>
</dbReference>
<protein>
    <recommendedName>
        <fullName evidence="3">Carboxylic ester hydrolase</fullName>
        <ecNumber evidence="3">3.1.1.-</ecNumber>
    </recommendedName>
</protein>
<evidence type="ECO:0000256" key="2">
    <source>
        <dbReference type="ARBA" id="ARBA00022801"/>
    </source>
</evidence>
<dbReference type="AlphaFoldDB" id="A0AAN6XVY8"/>
<feature type="signal peptide" evidence="3">
    <location>
        <begin position="1"/>
        <end position="19"/>
    </location>
</feature>
<accession>A0AAN6XVY8</accession>
<dbReference type="InterPro" id="IPR050309">
    <property type="entry name" value="Type-B_Carboxylest/Lipase"/>
</dbReference>
<comment type="caution">
    <text evidence="5">The sequence shown here is derived from an EMBL/GenBank/DDBJ whole genome shotgun (WGS) entry which is preliminary data.</text>
</comment>
<dbReference type="SUPFAM" id="SSF53474">
    <property type="entry name" value="alpha/beta-Hydrolases"/>
    <property type="match status" value="1"/>
</dbReference>
<dbReference type="Pfam" id="PF00135">
    <property type="entry name" value="COesterase"/>
    <property type="match status" value="1"/>
</dbReference>
<organism evidence="5 6">
    <name type="scientific">Rhypophila decipiens</name>
    <dbReference type="NCBI Taxonomy" id="261697"/>
    <lineage>
        <taxon>Eukaryota</taxon>
        <taxon>Fungi</taxon>
        <taxon>Dikarya</taxon>
        <taxon>Ascomycota</taxon>
        <taxon>Pezizomycotina</taxon>
        <taxon>Sordariomycetes</taxon>
        <taxon>Sordariomycetidae</taxon>
        <taxon>Sordariales</taxon>
        <taxon>Naviculisporaceae</taxon>
        <taxon>Rhypophila</taxon>
    </lineage>
</organism>
<keyword evidence="2 3" id="KW-0378">Hydrolase</keyword>
<evidence type="ECO:0000259" key="4">
    <source>
        <dbReference type="Pfam" id="PF00135"/>
    </source>
</evidence>